<sequence>MLVFSSDLPELLRLVHRIVVMRSRRVAGEVAGAAMNEAAVMALAAGNR</sequence>
<keyword evidence="2" id="KW-1185">Reference proteome</keyword>
<dbReference type="RefSeq" id="WP_268882187.1">
    <property type="nucleotide sequence ID" value="NZ_CP114029.1"/>
</dbReference>
<dbReference type="EMBL" id="CP114029">
    <property type="protein sequence ID" value="WAP69755.1"/>
    <property type="molecule type" value="Genomic_DNA"/>
</dbReference>
<accession>A0ABY7C7G9</accession>
<dbReference type="Proteomes" id="UP001164020">
    <property type="component" value="Chromosome"/>
</dbReference>
<protein>
    <submittedName>
        <fullName evidence="1">Uncharacterized protein</fullName>
    </submittedName>
</protein>
<gene>
    <name evidence="1" type="ORF">OH818_06015</name>
</gene>
<evidence type="ECO:0000313" key="1">
    <source>
        <dbReference type="EMBL" id="WAP69755.1"/>
    </source>
</evidence>
<organism evidence="1 2">
    <name type="scientific">Jiella pelagia</name>
    <dbReference type="NCBI Taxonomy" id="2986949"/>
    <lineage>
        <taxon>Bacteria</taxon>
        <taxon>Pseudomonadati</taxon>
        <taxon>Pseudomonadota</taxon>
        <taxon>Alphaproteobacteria</taxon>
        <taxon>Hyphomicrobiales</taxon>
        <taxon>Aurantimonadaceae</taxon>
        <taxon>Jiella</taxon>
    </lineage>
</organism>
<evidence type="ECO:0000313" key="2">
    <source>
        <dbReference type="Proteomes" id="UP001164020"/>
    </source>
</evidence>
<reference evidence="1" key="1">
    <citation type="submission" date="2022-12" db="EMBL/GenBank/DDBJ databases">
        <title>Jiella pelagia sp. nov., isolated from phosphonate enriched culture of Northwest Pacific surface seawater.</title>
        <authorList>
            <person name="Shin D.Y."/>
            <person name="Hwang C.Y."/>
        </authorList>
    </citation>
    <scope>NUCLEOTIDE SEQUENCE</scope>
    <source>
        <strain evidence="1">HL-NP1</strain>
    </source>
</reference>
<name>A0ABY7C7G9_9HYPH</name>
<proteinExistence type="predicted"/>